<evidence type="ECO:0008006" key="4">
    <source>
        <dbReference type="Google" id="ProtNLM"/>
    </source>
</evidence>
<accession>A0A3E0VS62</accession>
<gene>
    <name evidence="2" type="ORF">B7R22_14955</name>
</gene>
<dbReference type="AlphaFoldDB" id="A0A3E0VS62"/>
<feature type="region of interest" description="Disordered" evidence="1">
    <location>
        <begin position="314"/>
        <end position="369"/>
    </location>
</feature>
<sequence length="369" mass="38991">MRTTDFSRAPKQGRAQAMVVVETALRPHAPHGAARASKAIAASPAEIAAELRRAPGHIWSKRFTRRGISAGVVACFATPGDAVAATDALRRAVLGAATSMTVLVADPNGYSNGVWRAEGNVMAHIPTFTPTSVEAGRGTPGPPVARPTAPIAATSAGDRHTENGRYPRSKPTIFGISMGKRRGEATVRAGGRPAGAAEQAQAAGTAEAARPVTDARAMFIGATKYRGPRALVQLSRTWYPMVARMQTLRGYVWHTVYWEPPFTLGTLAFFATRDDLLSFARLPAHRTLMQWITRGTRNGTGGYIRLHLAPDEAPADSAAHPTTPGPPAPPTPTTPQPPAPRPPTNPQPPAPPTQTNPQPPAPRADGDAR</sequence>
<protein>
    <recommendedName>
        <fullName evidence="4">DUF4188 domain-containing protein</fullName>
    </recommendedName>
</protein>
<evidence type="ECO:0000256" key="1">
    <source>
        <dbReference type="SAM" id="MobiDB-lite"/>
    </source>
</evidence>
<evidence type="ECO:0000313" key="2">
    <source>
        <dbReference type="EMBL" id="RFA12429.1"/>
    </source>
</evidence>
<evidence type="ECO:0000313" key="3">
    <source>
        <dbReference type="Proteomes" id="UP000256541"/>
    </source>
</evidence>
<dbReference type="Proteomes" id="UP000256541">
    <property type="component" value="Unassembled WGS sequence"/>
</dbReference>
<reference evidence="2 3" key="1">
    <citation type="submission" date="2017-04" db="EMBL/GenBank/DDBJ databases">
        <title>Comparative genome analysis of Subtercola boreus.</title>
        <authorList>
            <person name="Cho Y.-J."/>
            <person name="Cho A."/>
            <person name="Kim O.-S."/>
            <person name="Lee J.-I."/>
        </authorList>
    </citation>
    <scope>NUCLEOTIDE SEQUENCE [LARGE SCALE GENOMIC DNA]</scope>
    <source>
        <strain evidence="2 3">P27479</strain>
    </source>
</reference>
<feature type="region of interest" description="Disordered" evidence="1">
    <location>
        <begin position="131"/>
        <end position="172"/>
    </location>
</feature>
<name>A0A3E0VS62_9MICO</name>
<feature type="compositionally biased region" description="Pro residues" evidence="1">
    <location>
        <begin position="323"/>
        <end position="362"/>
    </location>
</feature>
<dbReference type="EMBL" id="NBXB01000041">
    <property type="protein sequence ID" value="RFA12429.1"/>
    <property type="molecule type" value="Genomic_DNA"/>
</dbReference>
<comment type="caution">
    <text evidence="2">The sequence shown here is derived from an EMBL/GenBank/DDBJ whole genome shotgun (WGS) entry which is preliminary data.</text>
</comment>
<organism evidence="2 3">
    <name type="scientific">Subtercola boreus</name>
    <dbReference type="NCBI Taxonomy" id="120213"/>
    <lineage>
        <taxon>Bacteria</taxon>
        <taxon>Bacillati</taxon>
        <taxon>Actinomycetota</taxon>
        <taxon>Actinomycetes</taxon>
        <taxon>Micrococcales</taxon>
        <taxon>Microbacteriaceae</taxon>
        <taxon>Subtercola</taxon>
    </lineage>
</organism>
<dbReference type="RefSeq" id="WP_116412525.1">
    <property type="nucleotide sequence ID" value="NZ_NBXB01000041.1"/>
</dbReference>
<dbReference type="OrthoDB" id="4804830at2"/>
<proteinExistence type="predicted"/>